<dbReference type="KEGG" id="ade:Adeh_1484"/>
<dbReference type="PROSITE" id="PS51257">
    <property type="entry name" value="PROKAR_LIPOPROTEIN"/>
    <property type="match status" value="1"/>
</dbReference>
<gene>
    <name evidence="1" type="ordered locus">Adeh_1484</name>
</gene>
<evidence type="ECO:0008006" key="3">
    <source>
        <dbReference type="Google" id="ProtNLM"/>
    </source>
</evidence>
<dbReference type="EMBL" id="CP000251">
    <property type="protein sequence ID" value="ABC81257.1"/>
    <property type="molecule type" value="Genomic_DNA"/>
</dbReference>
<dbReference type="AlphaFoldDB" id="Q2IHX4"/>
<proteinExistence type="predicted"/>
<dbReference type="Proteomes" id="UP000001935">
    <property type="component" value="Chromosome"/>
</dbReference>
<protein>
    <recommendedName>
        <fullName evidence="3">Lipoprotein</fullName>
    </recommendedName>
</protein>
<organism evidence="1 2">
    <name type="scientific">Anaeromyxobacter dehalogenans (strain 2CP-C)</name>
    <dbReference type="NCBI Taxonomy" id="290397"/>
    <lineage>
        <taxon>Bacteria</taxon>
        <taxon>Pseudomonadati</taxon>
        <taxon>Myxococcota</taxon>
        <taxon>Myxococcia</taxon>
        <taxon>Myxococcales</taxon>
        <taxon>Cystobacterineae</taxon>
        <taxon>Anaeromyxobacteraceae</taxon>
        <taxon>Anaeromyxobacter</taxon>
    </lineage>
</organism>
<evidence type="ECO:0000313" key="1">
    <source>
        <dbReference type="EMBL" id="ABC81257.1"/>
    </source>
</evidence>
<sequence>MIRTRSARRAALALVLALGPLLLGGCAGLREALSPAPEGVPSGRAGWLVYTVGGLRFEAPEAWRASGSARNLRLEAPDGSARLDVSTPERPFEGEQACLADAEAVLKRGEAMERTRRHPTRFAGARAFSFEGDSGGWHVWAWAACDGGTQYQVFFTARTPAGAEAIDAWRTLSSSARIGGQA</sequence>
<name>Q2IHX4_ANADE</name>
<dbReference type="OrthoDB" id="5523043at2"/>
<reference evidence="1" key="1">
    <citation type="submission" date="2006-01" db="EMBL/GenBank/DDBJ databases">
        <title>Complete sequence of Anaeromyxobacter dehalogenans 2CP-C.</title>
        <authorList>
            <consortium name="US DOE Joint Genome Institute"/>
            <person name="Copeland A."/>
            <person name="Lucas S."/>
            <person name="Lapidus A."/>
            <person name="Barry K."/>
            <person name="Detter J.C."/>
            <person name="Glavina T."/>
            <person name="Hammon N."/>
            <person name="Israni S."/>
            <person name="Pitluck S."/>
            <person name="Brettin T."/>
            <person name="Bruce D."/>
            <person name="Han C."/>
            <person name="Tapia R."/>
            <person name="Gilna P."/>
            <person name="Kiss H."/>
            <person name="Schmutz J."/>
            <person name="Larimer F."/>
            <person name="Land M."/>
            <person name="Kyrpides N."/>
            <person name="Anderson I."/>
            <person name="Sanford R.A."/>
            <person name="Ritalahti K.M."/>
            <person name="Thomas H.S."/>
            <person name="Kirby J.R."/>
            <person name="Zhulin I.B."/>
            <person name="Loeffler F.E."/>
            <person name="Richardson P."/>
        </authorList>
    </citation>
    <scope>NUCLEOTIDE SEQUENCE</scope>
    <source>
        <strain evidence="1">2CP-C</strain>
    </source>
</reference>
<dbReference type="STRING" id="290397.Adeh_1484"/>
<dbReference type="RefSeq" id="WP_011420540.1">
    <property type="nucleotide sequence ID" value="NC_007760.1"/>
</dbReference>
<accession>Q2IHX4</accession>
<evidence type="ECO:0000313" key="2">
    <source>
        <dbReference type="Proteomes" id="UP000001935"/>
    </source>
</evidence>
<dbReference type="HOGENOM" id="CLU_1479164_0_0_7"/>